<evidence type="ECO:0000313" key="5">
    <source>
        <dbReference type="Proteomes" id="UP000799757"/>
    </source>
</evidence>
<dbReference type="Proteomes" id="UP000799757">
    <property type="component" value="Unassembled WGS sequence"/>
</dbReference>
<keyword evidence="1" id="KW-0677">Repeat</keyword>
<organism evidence="4 5">
    <name type="scientific">Melanomma pulvis-pyrius CBS 109.77</name>
    <dbReference type="NCBI Taxonomy" id="1314802"/>
    <lineage>
        <taxon>Eukaryota</taxon>
        <taxon>Fungi</taxon>
        <taxon>Dikarya</taxon>
        <taxon>Ascomycota</taxon>
        <taxon>Pezizomycotina</taxon>
        <taxon>Dothideomycetes</taxon>
        <taxon>Pleosporomycetidae</taxon>
        <taxon>Pleosporales</taxon>
        <taxon>Melanommataceae</taxon>
        <taxon>Melanomma</taxon>
    </lineage>
</organism>
<dbReference type="PANTHER" id="PTHR24171:SF9">
    <property type="entry name" value="ANKYRIN REPEAT DOMAIN-CONTAINING PROTEIN 39"/>
    <property type="match status" value="1"/>
</dbReference>
<protein>
    <submittedName>
        <fullName evidence="4">Ankyrin</fullName>
    </submittedName>
</protein>
<evidence type="ECO:0000256" key="3">
    <source>
        <dbReference type="PROSITE-ProRule" id="PRU00023"/>
    </source>
</evidence>
<evidence type="ECO:0000256" key="2">
    <source>
        <dbReference type="ARBA" id="ARBA00023043"/>
    </source>
</evidence>
<dbReference type="Pfam" id="PF12796">
    <property type="entry name" value="Ank_2"/>
    <property type="match status" value="1"/>
</dbReference>
<keyword evidence="2 3" id="KW-0040">ANK repeat</keyword>
<dbReference type="Pfam" id="PF00023">
    <property type="entry name" value="Ank"/>
    <property type="match status" value="1"/>
</dbReference>
<dbReference type="OrthoDB" id="539213at2759"/>
<dbReference type="PRINTS" id="PR01415">
    <property type="entry name" value="ANKYRIN"/>
</dbReference>
<feature type="repeat" description="ANK" evidence="3">
    <location>
        <begin position="60"/>
        <end position="92"/>
    </location>
</feature>
<dbReference type="EMBL" id="MU001750">
    <property type="protein sequence ID" value="KAF2800289.1"/>
    <property type="molecule type" value="Genomic_DNA"/>
</dbReference>
<dbReference type="InterPro" id="IPR036770">
    <property type="entry name" value="Ankyrin_rpt-contain_sf"/>
</dbReference>
<dbReference type="SUPFAM" id="SSF48403">
    <property type="entry name" value="Ankyrin repeat"/>
    <property type="match status" value="1"/>
</dbReference>
<dbReference type="Gene3D" id="1.25.40.20">
    <property type="entry name" value="Ankyrin repeat-containing domain"/>
    <property type="match status" value="1"/>
</dbReference>
<proteinExistence type="predicted"/>
<dbReference type="InterPro" id="IPR002110">
    <property type="entry name" value="Ankyrin_rpt"/>
</dbReference>
<dbReference type="SMART" id="SM00248">
    <property type="entry name" value="ANK"/>
    <property type="match status" value="3"/>
</dbReference>
<dbReference type="AlphaFoldDB" id="A0A6A6XV68"/>
<dbReference type="PROSITE" id="PS50088">
    <property type="entry name" value="ANK_REPEAT"/>
    <property type="match status" value="3"/>
</dbReference>
<evidence type="ECO:0000256" key="1">
    <source>
        <dbReference type="ARBA" id="ARBA00022737"/>
    </source>
</evidence>
<feature type="repeat" description="ANK" evidence="3">
    <location>
        <begin position="25"/>
        <end position="57"/>
    </location>
</feature>
<sequence>MDSLEKVHLLLRYKADINQEPTGGITRTPLQYACELGSYEIALSLIEQGAHVNAPAAFNAGGTALQLAAIGGHDRVVDLLLDKGADLHAPPSKHNGRTPFEGATEHGRLDMMTFLLRAGVDIVSDGGRQYKRAIRFAKANKQFPAVKLAELLYQTADQAHRTAFLEPNLDLYN</sequence>
<name>A0A6A6XV68_9PLEO</name>
<reference evidence="4" key="1">
    <citation type="journal article" date="2020" name="Stud. Mycol.">
        <title>101 Dothideomycetes genomes: a test case for predicting lifestyles and emergence of pathogens.</title>
        <authorList>
            <person name="Haridas S."/>
            <person name="Albert R."/>
            <person name="Binder M."/>
            <person name="Bloem J."/>
            <person name="Labutti K."/>
            <person name="Salamov A."/>
            <person name="Andreopoulos B."/>
            <person name="Baker S."/>
            <person name="Barry K."/>
            <person name="Bills G."/>
            <person name="Bluhm B."/>
            <person name="Cannon C."/>
            <person name="Castanera R."/>
            <person name="Culley D."/>
            <person name="Daum C."/>
            <person name="Ezra D."/>
            <person name="Gonzalez J."/>
            <person name="Henrissat B."/>
            <person name="Kuo A."/>
            <person name="Liang C."/>
            <person name="Lipzen A."/>
            <person name="Lutzoni F."/>
            <person name="Magnuson J."/>
            <person name="Mondo S."/>
            <person name="Nolan M."/>
            <person name="Ohm R."/>
            <person name="Pangilinan J."/>
            <person name="Park H.-J."/>
            <person name="Ramirez L."/>
            <person name="Alfaro M."/>
            <person name="Sun H."/>
            <person name="Tritt A."/>
            <person name="Yoshinaga Y."/>
            <person name="Zwiers L.-H."/>
            <person name="Turgeon B."/>
            <person name="Goodwin S."/>
            <person name="Spatafora J."/>
            <person name="Crous P."/>
            <person name="Grigoriev I."/>
        </authorList>
    </citation>
    <scope>NUCLEOTIDE SEQUENCE</scope>
    <source>
        <strain evidence="4">CBS 109.77</strain>
    </source>
</reference>
<gene>
    <name evidence="4" type="ORF">K505DRAFT_229059</name>
</gene>
<feature type="repeat" description="ANK" evidence="3">
    <location>
        <begin position="95"/>
        <end position="122"/>
    </location>
</feature>
<evidence type="ECO:0000313" key="4">
    <source>
        <dbReference type="EMBL" id="KAF2800289.1"/>
    </source>
</evidence>
<dbReference type="PANTHER" id="PTHR24171">
    <property type="entry name" value="ANKYRIN REPEAT DOMAIN-CONTAINING PROTEIN 39-RELATED"/>
    <property type="match status" value="1"/>
</dbReference>
<accession>A0A6A6XV68</accession>
<keyword evidence="5" id="KW-1185">Reference proteome</keyword>
<dbReference type="PROSITE" id="PS50297">
    <property type="entry name" value="ANK_REP_REGION"/>
    <property type="match status" value="3"/>
</dbReference>